<dbReference type="Proteomes" id="UP001139347">
    <property type="component" value="Unassembled WGS sequence"/>
</dbReference>
<organism evidence="1 2">
    <name type="scientific">Paenibacillus mangrovi</name>
    <dbReference type="NCBI Taxonomy" id="2931978"/>
    <lineage>
        <taxon>Bacteria</taxon>
        <taxon>Bacillati</taxon>
        <taxon>Bacillota</taxon>
        <taxon>Bacilli</taxon>
        <taxon>Bacillales</taxon>
        <taxon>Paenibacillaceae</taxon>
        <taxon>Paenibacillus</taxon>
    </lineage>
</organism>
<dbReference type="InterPro" id="IPR023198">
    <property type="entry name" value="PGP-like_dom2"/>
</dbReference>
<name>A0A9X2B0W2_9BACL</name>
<dbReference type="InterPro" id="IPR036412">
    <property type="entry name" value="HAD-like_sf"/>
</dbReference>
<proteinExistence type="predicted"/>
<dbReference type="SFLD" id="SFLDS00003">
    <property type="entry name" value="Haloacid_Dehalogenase"/>
    <property type="match status" value="1"/>
</dbReference>
<dbReference type="PANTHER" id="PTHR18901">
    <property type="entry name" value="2-DEOXYGLUCOSE-6-PHOSPHATE PHOSPHATASE 2"/>
    <property type="match status" value="1"/>
</dbReference>
<evidence type="ECO:0000313" key="2">
    <source>
        <dbReference type="Proteomes" id="UP001139347"/>
    </source>
</evidence>
<gene>
    <name evidence="1" type="ORF">MUG84_01010</name>
</gene>
<accession>A0A9X2B0W2</accession>
<dbReference type="EMBL" id="JALIRP010000001">
    <property type="protein sequence ID" value="MCJ8010320.1"/>
    <property type="molecule type" value="Genomic_DNA"/>
</dbReference>
<comment type="caution">
    <text evidence="1">The sequence shown here is derived from an EMBL/GenBank/DDBJ whole genome shotgun (WGS) entry which is preliminary data.</text>
</comment>
<dbReference type="Pfam" id="PF00702">
    <property type="entry name" value="Hydrolase"/>
    <property type="match status" value="1"/>
</dbReference>
<dbReference type="CDD" id="cd07505">
    <property type="entry name" value="HAD_BPGM-like"/>
    <property type="match status" value="1"/>
</dbReference>
<sequence>MLLTYDMKDELTGFAHLETGGDGLFQVGKDGVQEILTPLDKKVEFIVFEDKTLCYVKSAMGYPAIYPVNKPKYEGNAKAILMDLDGTSVHSESFWMWIIEQTVARLTKNIKFTLEASDEPHVSGHSVSEHLQYCIDKYCPDQTVEEARKHYFAITEYEMNEILHGRGKMNAFTPAPGLKDFLYELKAKNIKIGLVTSGLYNKAMPEIISAFKTLGMGDPLDFYDAIITAGQALVKGQAGTMGELAPKPHPWLYSETARVGLGLTEEDKGHVLGFEDSSAGVVSIRLAGFSAIGINGGNIRKSGVQSLCLKEYDNLCDALPLILAKTFS</sequence>
<dbReference type="PANTHER" id="PTHR18901:SF38">
    <property type="entry name" value="PSEUDOURIDINE-5'-PHOSPHATASE"/>
    <property type="match status" value="1"/>
</dbReference>
<keyword evidence="2" id="KW-1185">Reference proteome</keyword>
<reference evidence="1" key="1">
    <citation type="submission" date="2022-04" db="EMBL/GenBank/DDBJ databases">
        <title>Paenibacillus mangrovi sp. nov., a novel endophytic bacterium isolated from bark of Kandelia candel.</title>
        <authorList>
            <person name="Tuo L."/>
        </authorList>
    </citation>
    <scope>NUCLEOTIDE SEQUENCE</scope>
    <source>
        <strain evidence="1">KQZ6P-2</strain>
    </source>
</reference>
<dbReference type="AlphaFoldDB" id="A0A9X2B0W2"/>
<dbReference type="Gene3D" id="1.10.150.240">
    <property type="entry name" value="Putative phosphatase, domain 2"/>
    <property type="match status" value="1"/>
</dbReference>
<dbReference type="SUPFAM" id="SSF56784">
    <property type="entry name" value="HAD-like"/>
    <property type="match status" value="1"/>
</dbReference>
<evidence type="ECO:0000313" key="1">
    <source>
        <dbReference type="EMBL" id="MCJ8010320.1"/>
    </source>
</evidence>
<dbReference type="InterPro" id="IPR023214">
    <property type="entry name" value="HAD_sf"/>
</dbReference>
<dbReference type="RefSeq" id="WP_244717947.1">
    <property type="nucleotide sequence ID" value="NZ_JALIRP010000001.1"/>
</dbReference>
<dbReference type="Gene3D" id="3.40.50.1000">
    <property type="entry name" value="HAD superfamily/HAD-like"/>
    <property type="match status" value="1"/>
</dbReference>
<protein>
    <submittedName>
        <fullName evidence="1">HAD family phosphatase</fullName>
    </submittedName>
</protein>
<dbReference type="SFLD" id="SFLDG01129">
    <property type="entry name" value="C1.5:_HAD__Beta-PGM__Phosphata"/>
    <property type="match status" value="1"/>
</dbReference>